<protein>
    <submittedName>
        <fullName evidence="1">Maker57</fullName>
    </submittedName>
</protein>
<sequence>MSNFVANYMKCHGNEEVPWNAPRVELLRPMTSELKNLQYLAHKARARQLSELINREKASYDAELRSTLGKSFVKDDVCDRELCNRWGSQADKRTL</sequence>
<proteinExistence type="predicted"/>
<accession>A0A0M4EG51</accession>
<evidence type="ECO:0000313" key="1">
    <source>
        <dbReference type="EMBL" id="ALC41322.1"/>
    </source>
</evidence>
<dbReference type="EMBL" id="CP012524">
    <property type="protein sequence ID" value="ALC41322.1"/>
    <property type="molecule type" value="Genomic_DNA"/>
</dbReference>
<gene>
    <name evidence="1" type="ORF">Dbus_chr2Rg901</name>
</gene>
<dbReference type="OMA" id="MKCHGTE"/>
<keyword evidence="2" id="KW-1185">Reference proteome</keyword>
<reference evidence="1 2" key="1">
    <citation type="submission" date="2015-08" db="EMBL/GenBank/DDBJ databases">
        <title>Ancestral chromatin configuration constrains chromatin evolution on differentiating sex chromosomes in Drosophila.</title>
        <authorList>
            <person name="Zhou Q."/>
            <person name="Bachtrog D."/>
        </authorList>
    </citation>
    <scope>NUCLEOTIDE SEQUENCE [LARGE SCALE GENOMIC DNA]</scope>
    <source>
        <tissue evidence="1">Whole larvae</tissue>
    </source>
</reference>
<evidence type="ECO:0000313" key="2">
    <source>
        <dbReference type="Proteomes" id="UP000494163"/>
    </source>
</evidence>
<dbReference type="AlphaFoldDB" id="A0A0M4EG51"/>
<dbReference type="Proteomes" id="UP000494163">
    <property type="component" value="Chromosome 2R"/>
</dbReference>
<organism evidence="1 2">
    <name type="scientific">Drosophila busckii</name>
    <name type="common">Fruit fly</name>
    <dbReference type="NCBI Taxonomy" id="30019"/>
    <lineage>
        <taxon>Eukaryota</taxon>
        <taxon>Metazoa</taxon>
        <taxon>Ecdysozoa</taxon>
        <taxon>Arthropoda</taxon>
        <taxon>Hexapoda</taxon>
        <taxon>Insecta</taxon>
        <taxon>Pterygota</taxon>
        <taxon>Neoptera</taxon>
        <taxon>Endopterygota</taxon>
        <taxon>Diptera</taxon>
        <taxon>Brachycera</taxon>
        <taxon>Muscomorpha</taxon>
        <taxon>Ephydroidea</taxon>
        <taxon>Drosophilidae</taxon>
        <taxon>Drosophila</taxon>
    </lineage>
</organism>
<name>A0A0M4EG51_DROBS</name>